<proteinExistence type="predicted"/>
<dbReference type="EMBL" id="JBFXLT010000048">
    <property type="protein sequence ID" value="KAL2812427.1"/>
    <property type="molecule type" value="Genomic_DNA"/>
</dbReference>
<sequence>MIAVGRFQYGFHGAAMGILAAQTAEAKADARPRCSRYPPLCCNAENRVRRCQIGGVHRRLFPCNLHYPQGKLLNSEKPCFSKRLFSCTTGSMKPAARMRGPGG</sequence>
<evidence type="ECO:0000313" key="1">
    <source>
        <dbReference type="EMBL" id="KAL2812427.1"/>
    </source>
</evidence>
<protein>
    <submittedName>
        <fullName evidence="1">Uncharacterized protein</fullName>
    </submittedName>
</protein>
<organism evidence="1 2">
    <name type="scientific">Aspergillus granulosus</name>
    <dbReference type="NCBI Taxonomy" id="176169"/>
    <lineage>
        <taxon>Eukaryota</taxon>
        <taxon>Fungi</taxon>
        <taxon>Dikarya</taxon>
        <taxon>Ascomycota</taxon>
        <taxon>Pezizomycotina</taxon>
        <taxon>Eurotiomycetes</taxon>
        <taxon>Eurotiomycetidae</taxon>
        <taxon>Eurotiales</taxon>
        <taxon>Aspergillaceae</taxon>
        <taxon>Aspergillus</taxon>
        <taxon>Aspergillus subgen. Nidulantes</taxon>
    </lineage>
</organism>
<keyword evidence="2" id="KW-1185">Reference proteome</keyword>
<gene>
    <name evidence="1" type="ORF">BJX63DRAFT_396913</name>
</gene>
<dbReference type="Proteomes" id="UP001610334">
    <property type="component" value="Unassembled WGS sequence"/>
</dbReference>
<accession>A0ABR4HCA4</accession>
<name>A0ABR4HCA4_9EURO</name>
<comment type="caution">
    <text evidence="1">The sequence shown here is derived from an EMBL/GenBank/DDBJ whole genome shotgun (WGS) entry which is preliminary data.</text>
</comment>
<reference evidence="1 2" key="1">
    <citation type="submission" date="2024-07" db="EMBL/GenBank/DDBJ databases">
        <title>Section-level genome sequencing and comparative genomics of Aspergillus sections Usti and Cavernicolus.</title>
        <authorList>
            <consortium name="Lawrence Berkeley National Laboratory"/>
            <person name="Nybo J.L."/>
            <person name="Vesth T.C."/>
            <person name="Theobald S."/>
            <person name="Frisvad J.C."/>
            <person name="Larsen T.O."/>
            <person name="Kjaerboelling I."/>
            <person name="Rothschild-Mancinelli K."/>
            <person name="Lyhne E.K."/>
            <person name="Kogle M.E."/>
            <person name="Barry K."/>
            <person name="Clum A."/>
            <person name="Na H."/>
            <person name="Ledsgaard L."/>
            <person name="Lin J."/>
            <person name="Lipzen A."/>
            <person name="Kuo A."/>
            <person name="Riley R."/>
            <person name="Mondo S."/>
            <person name="Labutti K."/>
            <person name="Haridas S."/>
            <person name="Pangalinan J."/>
            <person name="Salamov A.A."/>
            <person name="Simmons B.A."/>
            <person name="Magnuson J.K."/>
            <person name="Chen J."/>
            <person name="Drula E."/>
            <person name="Henrissat B."/>
            <person name="Wiebenga A."/>
            <person name="Lubbers R.J."/>
            <person name="Gomes A.C."/>
            <person name="Makela M.R."/>
            <person name="Stajich J."/>
            <person name="Grigoriev I.V."/>
            <person name="Mortensen U.H."/>
            <person name="De Vries R.P."/>
            <person name="Baker S.E."/>
            <person name="Andersen M.R."/>
        </authorList>
    </citation>
    <scope>NUCLEOTIDE SEQUENCE [LARGE SCALE GENOMIC DNA]</scope>
    <source>
        <strain evidence="1 2">CBS 588.65</strain>
    </source>
</reference>
<evidence type="ECO:0000313" key="2">
    <source>
        <dbReference type="Proteomes" id="UP001610334"/>
    </source>
</evidence>